<dbReference type="FunFam" id="3.90.850.10:FF:000002">
    <property type="entry name" value="2-hydroxyhepta-2,4-diene-1,7-dioate isomerase"/>
    <property type="match status" value="1"/>
</dbReference>
<dbReference type="InterPro" id="IPR011234">
    <property type="entry name" value="Fumarylacetoacetase-like_C"/>
</dbReference>
<dbReference type="Pfam" id="PF01557">
    <property type="entry name" value="FAA_hydrolase"/>
    <property type="match status" value="1"/>
</dbReference>
<evidence type="ECO:0000256" key="4">
    <source>
        <dbReference type="ARBA" id="ARBA00022801"/>
    </source>
</evidence>
<dbReference type="InterPro" id="IPR051121">
    <property type="entry name" value="FAH"/>
</dbReference>
<dbReference type="GO" id="GO:0019752">
    <property type="term" value="P:carboxylic acid metabolic process"/>
    <property type="evidence" value="ECO:0007669"/>
    <property type="project" value="UniProtKB-ARBA"/>
</dbReference>
<comment type="similarity">
    <text evidence="2">Belongs to the FAH family.</text>
</comment>
<dbReference type="PANTHER" id="PTHR42796:SF4">
    <property type="entry name" value="FUMARYLACETOACETATE HYDROLASE DOMAIN-CONTAINING PROTEIN 2A"/>
    <property type="match status" value="1"/>
</dbReference>
<dbReference type="OrthoDB" id="8582489at2"/>
<dbReference type="AlphaFoldDB" id="A0A2R4XGH9"/>
<dbReference type="KEGG" id="boz:DBV39_02635"/>
<organism evidence="6 7">
    <name type="scientific">Orrella marina</name>
    <dbReference type="NCBI Taxonomy" id="2163011"/>
    <lineage>
        <taxon>Bacteria</taxon>
        <taxon>Pseudomonadati</taxon>
        <taxon>Pseudomonadota</taxon>
        <taxon>Betaproteobacteria</taxon>
        <taxon>Burkholderiales</taxon>
        <taxon>Alcaligenaceae</taxon>
        <taxon>Orrella</taxon>
    </lineage>
</organism>
<evidence type="ECO:0000256" key="3">
    <source>
        <dbReference type="ARBA" id="ARBA00022723"/>
    </source>
</evidence>
<dbReference type="Proteomes" id="UP000244571">
    <property type="component" value="Chromosome"/>
</dbReference>
<evidence type="ECO:0000313" key="6">
    <source>
        <dbReference type="EMBL" id="AWB32793.1"/>
    </source>
</evidence>
<accession>A0A2R4XGH9</accession>
<evidence type="ECO:0000259" key="5">
    <source>
        <dbReference type="Pfam" id="PF01557"/>
    </source>
</evidence>
<keyword evidence="7" id="KW-1185">Reference proteome</keyword>
<feature type="domain" description="Fumarylacetoacetase-like C-terminal" evidence="5">
    <location>
        <begin position="98"/>
        <end position="304"/>
    </location>
</feature>
<dbReference type="SUPFAM" id="SSF56529">
    <property type="entry name" value="FAH"/>
    <property type="match status" value="1"/>
</dbReference>
<dbReference type="Gene3D" id="3.90.850.10">
    <property type="entry name" value="Fumarylacetoacetase-like, C-terminal domain"/>
    <property type="match status" value="1"/>
</dbReference>
<dbReference type="PANTHER" id="PTHR42796">
    <property type="entry name" value="FUMARYLACETOACETATE HYDROLASE DOMAIN-CONTAINING PROTEIN 2A-RELATED"/>
    <property type="match status" value="1"/>
</dbReference>
<dbReference type="GO" id="GO:0016853">
    <property type="term" value="F:isomerase activity"/>
    <property type="evidence" value="ECO:0007669"/>
    <property type="project" value="UniProtKB-ARBA"/>
</dbReference>
<evidence type="ECO:0000256" key="2">
    <source>
        <dbReference type="ARBA" id="ARBA00010211"/>
    </source>
</evidence>
<dbReference type="GO" id="GO:0046872">
    <property type="term" value="F:metal ion binding"/>
    <property type="evidence" value="ECO:0007669"/>
    <property type="project" value="UniProtKB-KW"/>
</dbReference>
<name>A0A2R4XGH9_9BURK</name>
<dbReference type="GO" id="GO:0016787">
    <property type="term" value="F:hydrolase activity"/>
    <property type="evidence" value="ECO:0007669"/>
    <property type="project" value="UniProtKB-KW"/>
</dbReference>
<dbReference type="EMBL" id="CP028901">
    <property type="protein sequence ID" value="AWB32793.1"/>
    <property type="molecule type" value="Genomic_DNA"/>
</dbReference>
<evidence type="ECO:0000256" key="1">
    <source>
        <dbReference type="ARBA" id="ARBA00001946"/>
    </source>
</evidence>
<proteinExistence type="inferred from homology"/>
<comment type="cofactor">
    <cofactor evidence="1">
        <name>Mg(2+)</name>
        <dbReference type="ChEBI" id="CHEBI:18420"/>
    </cofactor>
</comment>
<gene>
    <name evidence="6" type="ORF">DBV39_02635</name>
</gene>
<evidence type="ECO:0000313" key="7">
    <source>
        <dbReference type="Proteomes" id="UP000244571"/>
    </source>
</evidence>
<sequence length="305" mass="32674">MKLVTFRVSQSSPRVGVVQNDRVYDVTDFVGGLEPMVSGTRQARWFEQIPQAGMLKLLGCGSSGLESLRSLLKSGPQSLKHYALQEVDLQAPVMRPGKIIGVGKNYADHAAEVGSATLAAPKLFSKFPSVVVGPGAQVHAKPIIRKMDYEAELAVVIGSFASQVKAEQALDVIAGYTILNDVSAREFQHDVPQAQTSFAKSMDGFCPMGPWLVTADEIPDPQALDVSLELNGTQMQHGNTAQMIFTVRTLIEYITQYVELEPGDVIATGTPAGVGSARKPPVWLKAGDQVRISVSGIGTLDHGVC</sequence>
<dbReference type="InterPro" id="IPR036663">
    <property type="entry name" value="Fumarylacetoacetase_C_sf"/>
</dbReference>
<protein>
    <submittedName>
        <fullName evidence="6">FAA hydrolase family protein</fullName>
    </submittedName>
</protein>
<dbReference type="RefSeq" id="WP_108620234.1">
    <property type="nucleotide sequence ID" value="NZ_CP028901.1"/>
</dbReference>
<keyword evidence="3" id="KW-0479">Metal-binding</keyword>
<reference evidence="6 7" key="1">
    <citation type="submission" date="2018-04" db="EMBL/GenBank/DDBJ databases">
        <title>Bordetella sp. HZ20 isolated from seawater.</title>
        <authorList>
            <person name="Sun C."/>
        </authorList>
    </citation>
    <scope>NUCLEOTIDE SEQUENCE [LARGE SCALE GENOMIC DNA]</scope>
    <source>
        <strain evidence="6 7">HZ20</strain>
    </source>
</reference>
<keyword evidence="4 6" id="KW-0378">Hydrolase</keyword>